<evidence type="ECO:0000313" key="12">
    <source>
        <dbReference type="Proteomes" id="UP000779233"/>
    </source>
</evidence>
<dbReference type="Gene3D" id="2.40.30.10">
    <property type="entry name" value="Translation factors"/>
    <property type="match status" value="2"/>
</dbReference>
<dbReference type="CDD" id="cd01887">
    <property type="entry name" value="IF2_eIF5B"/>
    <property type="match status" value="1"/>
</dbReference>
<feature type="compositionally biased region" description="Basic and acidic residues" evidence="8">
    <location>
        <begin position="303"/>
        <end position="319"/>
    </location>
</feature>
<feature type="chain" id="PRO_5035761525" description="Translation initiation factor IF-2, chloroplastic" evidence="9">
    <location>
        <begin position="23"/>
        <end position="1380"/>
    </location>
</feature>
<dbReference type="Pfam" id="PF22042">
    <property type="entry name" value="EF-G_D2"/>
    <property type="match status" value="1"/>
</dbReference>
<feature type="compositionally biased region" description="Polar residues" evidence="8">
    <location>
        <begin position="246"/>
        <end position="268"/>
    </location>
</feature>
<keyword evidence="3" id="KW-0547">Nucleotide-binding</keyword>
<dbReference type="Gene3D" id="3.40.50.300">
    <property type="entry name" value="P-loop containing nucleotide triphosphate hydrolases"/>
    <property type="match status" value="1"/>
</dbReference>
<feature type="compositionally biased region" description="Basic and acidic residues" evidence="8">
    <location>
        <begin position="164"/>
        <end position="179"/>
    </location>
</feature>
<dbReference type="CDD" id="cd03692">
    <property type="entry name" value="mtIF2_IVc"/>
    <property type="match status" value="1"/>
</dbReference>
<feature type="region of interest" description="Disordered" evidence="8">
    <location>
        <begin position="246"/>
        <end position="342"/>
    </location>
</feature>
<feature type="signal peptide" evidence="9">
    <location>
        <begin position="1"/>
        <end position="22"/>
    </location>
</feature>
<sequence length="1380" mass="152878">MFGGWLLAPTTLLIVLYSSLRAKPNCCYAYKLPTGRVSSSPFNPCVQLRQRKGSLVRGNFCGRDDIVAAKRTASISDGDVLGGVDPLGSPPRWSRPSGWNAAGSLSQRVALTQAKWQKGNINRGNESKKKSTRLFLLRSEHSGFPPIGRNAWGGNAPICARPPKRSERNVTEEGNHGEDEGGGNSEIITNVEAVPPNGGNNKKRKYAKVREEKKKGNLPNVEGERFTGVATALEEKEVKRVKGVTNFGSNSISGETNASVRRSSNPRRGNQRSRDEPLYTTDRGNTHSASHGQAAPPSLYQRRGSEKEEKYKESHRESCKTNAYRYPPQLRTPEGDAPSEEDVGKTLEGEVYSVSPNAVLVKIKNTNHFGMLFKRRCNFGDDVGDLNEYFQVKQKMFVKTLGINMKKKLFYLGNVIRYNPDVKLKEGDTSKGLITKLCESYLFVKVLKNGSTGYLHRSKLFRPWERQNEGQQKGERQKGEQQLGRHNHRWSSLLKMAQFTQLFNIWDIIDVEIYERPDANFKSNYILTIPEGSKTFGKLLAYFDSLSGGDPFAHKGGDDRFAHKGGDDRFAHKGGEGPLLTQGGNTPVEDPSDGEAGDRRKRRSRASPSREGEHHEDSTRDEQRTPPRGYPFSKKNKETLHKERASTKMYRVPENATLSVFAKMTKISPSALKKFFIINESREYQSGHVLSADQMRKASDHFGVSCVVDVGGGGGQLGGAQLEVVTPGEEPTGESSRGEEAPPNGGTKLVLHTNRVESDPHIACPTENPREKSKKRNMVVTFIGHINHGKTSLFDYICKTKEREKEKGLITQNIRAFKVNSQSNDFSFTLIDTPGHEAFMPIRTRGVNISDLSILVISGEEGIQEQTVECIKLIKEHHIRVVIAVTKVDLPNVSVDRIVNDLVYYEIYTEMNGGDVQVVPCSIFNEKSVDKLVDAIFLESAFLESAVLESAVLESAVLEPPFLEPTSLEAPSGEGQTGGGVILDSFVDKNGIVSINLVQSGTLRVNDHFYAGSSYGKVKIMKDHLNKKVKVARASDPVMVIGYEKNSVPVAGDKFFVVQNEAVAEEIAKHHKNELLTLQMRGFSYGQEEGGLDRYREYIIREGAAIPEEERKQNGGDNPQEGQQEGQQEERQEERQVEDAPGKASLGEDAPGKASLGEAAPREAAPVREKDPKTVYVNYFVKCDKQGTIEVLKNCLQRLEAKDTLHRVKNKIVFSSIGDITASDITYAQSFNAIIIGFNVKLSKSCPKNAKHLLSAAKASCRFIYANVLYDLISQVEGVMKEKLSSKPRGTYKGQATILKVFNVSKLGKVAGCVVNSGTVNNHSNVRILRNDRVIHIGKIVSLKIAKEEKEQVRQGDECGMGFEDFVDFLPGDAVESYQE</sequence>
<dbReference type="InterPro" id="IPR053905">
    <property type="entry name" value="EF-G-like_DII"/>
</dbReference>
<dbReference type="InterPro" id="IPR012340">
    <property type="entry name" value="NA-bd_OB-fold"/>
</dbReference>
<dbReference type="InterPro" id="IPR044145">
    <property type="entry name" value="IF2_II"/>
</dbReference>
<feature type="compositionally biased region" description="Basic and acidic residues" evidence="8">
    <location>
        <begin position="1128"/>
        <end position="1141"/>
    </location>
</feature>
<feature type="region of interest" description="Disordered" evidence="8">
    <location>
        <begin position="726"/>
        <end position="745"/>
    </location>
</feature>
<dbReference type="FunFam" id="2.40.30.10:FF:000054">
    <property type="entry name" value="Translation initiation factor IF-2"/>
    <property type="match status" value="1"/>
</dbReference>
<evidence type="ECO:0000256" key="7">
    <source>
        <dbReference type="ARBA" id="ARBA00044105"/>
    </source>
</evidence>
<name>A0A8S4H8P4_PLAVI</name>
<feature type="domain" description="Tr-type G" evidence="10">
    <location>
        <begin position="775"/>
        <end position="944"/>
    </location>
</feature>
<dbReference type="VEuPathDB" id="PlasmoDB:PVPAM_100023800"/>
<dbReference type="GO" id="GO:0003743">
    <property type="term" value="F:translation initiation factor activity"/>
    <property type="evidence" value="ECO:0007669"/>
    <property type="project" value="UniProtKB-KW"/>
</dbReference>
<dbReference type="PROSITE" id="PS51722">
    <property type="entry name" value="G_TR_2"/>
    <property type="match status" value="1"/>
</dbReference>
<dbReference type="SUPFAM" id="SSF52540">
    <property type="entry name" value="P-loop containing nucleoside triphosphate hydrolases"/>
    <property type="match status" value="1"/>
</dbReference>
<dbReference type="PANTHER" id="PTHR43381">
    <property type="entry name" value="TRANSLATION INITIATION FACTOR IF-2-RELATED"/>
    <property type="match status" value="1"/>
</dbReference>
<keyword evidence="5" id="KW-0342">GTP-binding</keyword>
<reference evidence="11" key="1">
    <citation type="submission" date="2021-09" db="EMBL/GenBank/DDBJ databases">
        <authorList>
            <consortium name="Pathogen Informatics"/>
        </authorList>
    </citation>
    <scope>NUCLEOTIDE SEQUENCE</scope>
    <source>
        <strain evidence="11">PvW1</strain>
    </source>
</reference>
<evidence type="ECO:0000256" key="4">
    <source>
        <dbReference type="ARBA" id="ARBA00022917"/>
    </source>
</evidence>
<keyword evidence="9" id="KW-0732">Signal</keyword>
<feature type="compositionally biased region" description="Basic and acidic residues" evidence="8">
    <location>
        <begin position="557"/>
        <end position="575"/>
    </location>
</feature>
<dbReference type="SUPFAM" id="SSF50447">
    <property type="entry name" value="Translation proteins"/>
    <property type="match status" value="2"/>
</dbReference>
<dbReference type="Gene3D" id="3.40.50.10050">
    <property type="entry name" value="Translation initiation factor IF- 2, domain 3"/>
    <property type="match status" value="1"/>
</dbReference>
<dbReference type="InterPro" id="IPR000795">
    <property type="entry name" value="T_Tr_GTP-bd_dom"/>
</dbReference>
<dbReference type="Pfam" id="PF11987">
    <property type="entry name" value="IF-2"/>
    <property type="match status" value="1"/>
</dbReference>
<keyword evidence="2" id="KW-0396">Initiation factor</keyword>
<dbReference type="InterPro" id="IPR027417">
    <property type="entry name" value="P-loop_NTPase"/>
</dbReference>
<comment type="function">
    <text evidence="6">One of the essential components for the initiation of protein synthesis. Protects formylmethionyl-tRNA from spontaneous hydrolysis and promotes its binding to the 30S ribosomal subunits. Also involved in the hydrolysis of GTP during the formation of the 70S ribosomal complex.</text>
</comment>
<evidence type="ECO:0000256" key="3">
    <source>
        <dbReference type="ARBA" id="ARBA00022741"/>
    </source>
</evidence>
<dbReference type="SUPFAM" id="SSF52156">
    <property type="entry name" value="Initiation factor IF2/eIF5b, domain 3"/>
    <property type="match status" value="1"/>
</dbReference>
<dbReference type="GO" id="GO:0005525">
    <property type="term" value="F:GTP binding"/>
    <property type="evidence" value="ECO:0007669"/>
    <property type="project" value="UniProtKB-KW"/>
</dbReference>
<keyword evidence="4" id="KW-0648">Protein biosynthesis</keyword>
<evidence type="ECO:0000256" key="8">
    <source>
        <dbReference type="SAM" id="MobiDB-lite"/>
    </source>
</evidence>
<dbReference type="GO" id="GO:0005737">
    <property type="term" value="C:cytoplasm"/>
    <property type="evidence" value="ECO:0007669"/>
    <property type="project" value="TreeGrafter"/>
</dbReference>
<dbReference type="InterPro" id="IPR005225">
    <property type="entry name" value="Small_GTP-bd"/>
</dbReference>
<proteinExistence type="inferred from homology"/>
<evidence type="ECO:0000256" key="2">
    <source>
        <dbReference type="ARBA" id="ARBA00022540"/>
    </source>
</evidence>
<dbReference type="InterPro" id="IPR015760">
    <property type="entry name" value="TIF_IF2"/>
</dbReference>
<evidence type="ECO:0000256" key="6">
    <source>
        <dbReference type="ARBA" id="ARBA00025162"/>
    </source>
</evidence>
<comment type="similarity">
    <text evidence="1">Belongs to the TRAFAC class translation factor GTPase superfamily. Classic translation factor GTPase family. IF-2 subfamily.</text>
</comment>
<dbReference type="SUPFAM" id="SSF50249">
    <property type="entry name" value="Nucleic acid-binding proteins"/>
    <property type="match status" value="1"/>
</dbReference>
<feature type="region of interest" description="Disordered" evidence="8">
    <location>
        <begin position="158"/>
        <end position="221"/>
    </location>
</feature>
<dbReference type="PANTHER" id="PTHR43381:SF5">
    <property type="entry name" value="TR-TYPE G DOMAIN-CONTAINING PROTEIN"/>
    <property type="match status" value="1"/>
</dbReference>
<dbReference type="InterPro" id="IPR023115">
    <property type="entry name" value="TIF_IF2_dom3"/>
</dbReference>
<comment type="caution">
    <text evidence="11">The sequence shown here is derived from an EMBL/GenBank/DDBJ whole genome shotgun (WGS) entry which is preliminary data.</text>
</comment>
<dbReference type="InterPro" id="IPR009000">
    <property type="entry name" value="Transl_B-barrel_sf"/>
</dbReference>
<feature type="region of interest" description="Disordered" evidence="8">
    <location>
        <begin position="1106"/>
        <end position="1168"/>
    </location>
</feature>
<dbReference type="FunFam" id="2.40.30.10:FF:000008">
    <property type="entry name" value="Translation initiation factor IF-2"/>
    <property type="match status" value="1"/>
</dbReference>
<evidence type="ECO:0000259" key="10">
    <source>
        <dbReference type="PROSITE" id="PS51722"/>
    </source>
</evidence>
<protein>
    <recommendedName>
        <fullName evidence="7">Translation initiation factor IF-2, chloroplastic</fullName>
    </recommendedName>
</protein>
<evidence type="ECO:0000256" key="9">
    <source>
        <dbReference type="SAM" id="SignalP"/>
    </source>
</evidence>
<dbReference type="FunFam" id="3.40.50.10050:FF:000001">
    <property type="entry name" value="Translation initiation factor IF-2"/>
    <property type="match status" value="1"/>
</dbReference>
<dbReference type="CDD" id="cd03702">
    <property type="entry name" value="IF2_mtIF2_II"/>
    <property type="match status" value="1"/>
</dbReference>
<dbReference type="Pfam" id="PF00009">
    <property type="entry name" value="GTP_EFTU"/>
    <property type="match status" value="1"/>
</dbReference>
<dbReference type="GO" id="GO:0003924">
    <property type="term" value="F:GTPase activity"/>
    <property type="evidence" value="ECO:0007669"/>
    <property type="project" value="InterPro"/>
</dbReference>
<feature type="compositionally biased region" description="Basic and acidic residues" evidence="8">
    <location>
        <begin position="635"/>
        <end position="646"/>
    </location>
</feature>
<dbReference type="NCBIfam" id="TIGR00231">
    <property type="entry name" value="small_GTP"/>
    <property type="match status" value="1"/>
</dbReference>
<evidence type="ECO:0000256" key="1">
    <source>
        <dbReference type="ARBA" id="ARBA00007733"/>
    </source>
</evidence>
<feature type="compositionally biased region" description="Polar residues" evidence="8">
    <location>
        <begin position="282"/>
        <end position="291"/>
    </location>
</feature>
<evidence type="ECO:0000256" key="5">
    <source>
        <dbReference type="ARBA" id="ARBA00023134"/>
    </source>
</evidence>
<accession>A0A8S4H8P4</accession>
<organism evidence="11 12">
    <name type="scientific">Plasmodium vivax</name>
    <name type="common">malaria parasite P. vivax</name>
    <dbReference type="NCBI Taxonomy" id="5855"/>
    <lineage>
        <taxon>Eukaryota</taxon>
        <taxon>Sar</taxon>
        <taxon>Alveolata</taxon>
        <taxon>Apicomplexa</taxon>
        <taxon>Aconoidasida</taxon>
        <taxon>Haemosporida</taxon>
        <taxon>Plasmodiidae</taxon>
        <taxon>Plasmodium</taxon>
        <taxon>Plasmodium (Plasmodium)</taxon>
    </lineage>
</organism>
<gene>
    <name evidence="11" type="ORF">PVW1_100041600</name>
</gene>
<dbReference type="EMBL" id="CAJZCX010000005">
    <property type="protein sequence ID" value="CAG9474934.1"/>
    <property type="molecule type" value="Genomic_DNA"/>
</dbReference>
<feature type="region of interest" description="Disordered" evidence="8">
    <location>
        <begin position="557"/>
        <end position="648"/>
    </location>
</feature>
<evidence type="ECO:0000313" key="11">
    <source>
        <dbReference type="EMBL" id="CAG9474934.1"/>
    </source>
</evidence>
<feature type="compositionally biased region" description="Basic and acidic residues" evidence="8">
    <location>
        <begin position="608"/>
        <end position="625"/>
    </location>
</feature>
<feature type="compositionally biased region" description="Basic and acidic residues" evidence="8">
    <location>
        <begin position="465"/>
        <end position="479"/>
    </location>
</feature>
<dbReference type="InterPro" id="IPR036925">
    <property type="entry name" value="TIF_IF2_dom3_sf"/>
</dbReference>
<dbReference type="Proteomes" id="UP000779233">
    <property type="component" value="Unassembled WGS sequence"/>
</dbReference>
<feature type="region of interest" description="Disordered" evidence="8">
    <location>
        <begin position="465"/>
        <end position="484"/>
    </location>
</feature>